<evidence type="ECO:0000313" key="2">
    <source>
        <dbReference type="EMBL" id="JAT01962.1"/>
    </source>
</evidence>
<dbReference type="AlphaFoldDB" id="A0A1B6JRY6"/>
<dbReference type="EMBL" id="GECU01005745">
    <property type="protein sequence ID" value="JAT01962.1"/>
    <property type="molecule type" value="Transcribed_RNA"/>
</dbReference>
<feature type="non-terminal residue" evidence="2">
    <location>
        <position position="1"/>
    </location>
</feature>
<reference evidence="2" key="1">
    <citation type="submission" date="2015-11" db="EMBL/GenBank/DDBJ databases">
        <title>De novo transcriptome assembly of four potential Pierce s Disease insect vectors from Arizona vineyards.</title>
        <authorList>
            <person name="Tassone E.E."/>
        </authorList>
    </citation>
    <scope>NUCLEOTIDE SEQUENCE</scope>
</reference>
<name>A0A1B6JRY6_9HEMI</name>
<dbReference type="Pfam" id="PF12017">
    <property type="entry name" value="Tnp_P_element"/>
    <property type="match status" value="1"/>
</dbReference>
<evidence type="ECO:0000259" key="1">
    <source>
        <dbReference type="Pfam" id="PF12017"/>
    </source>
</evidence>
<dbReference type="InterPro" id="IPR021896">
    <property type="entry name" value="THAP9-like_HTH"/>
</dbReference>
<sequence length="108" mass="12711">HRKFEERRIKEFKSKDAAVLCNMQFKRKRQPWTKDERKFSSALLLKSPSTYRYLLKSIVLPGMSTVRKWLSSNEMFRTGLNKSLISKIKTKASTVSDMEKACVLMFDE</sequence>
<protein>
    <recommendedName>
        <fullName evidence="1">THAP9-like helix-turn-helix domain-containing protein</fullName>
    </recommendedName>
</protein>
<gene>
    <name evidence="2" type="ORF">g.22152</name>
</gene>
<feature type="non-terminal residue" evidence="2">
    <location>
        <position position="108"/>
    </location>
</feature>
<proteinExistence type="predicted"/>
<accession>A0A1B6JRY6</accession>
<feature type="domain" description="THAP9-like helix-turn-helix" evidence="1">
    <location>
        <begin position="23"/>
        <end position="69"/>
    </location>
</feature>
<organism evidence="2">
    <name type="scientific">Homalodisca liturata</name>
    <dbReference type="NCBI Taxonomy" id="320908"/>
    <lineage>
        <taxon>Eukaryota</taxon>
        <taxon>Metazoa</taxon>
        <taxon>Ecdysozoa</taxon>
        <taxon>Arthropoda</taxon>
        <taxon>Hexapoda</taxon>
        <taxon>Insecta</taxon>
        <taxon>Pterygota</taxon>
        <taxon>Neoptera</taxon>
        <taxon>Paraneoptera</taxon>
        <taxon>Hemiptera</taxon>
        <taxon>Auchenorrhyncha</taxon>
        <taxon>Membracoidea</taxon>
        <taxon>Cicadellidae</taxon>
        <taxon>Cicadellinae</taxon>
        <taxon>Proconiini</taxon>
        <taxon>Homalodisca</taxon>
    </lineage>
</organism>